<proteinExistence type="predicted"/>
<reference evidence="1 2" key="1">
    <citation type="submission" date="2017-06" db="EMBL/GenBank/DDBJ databases">
        <title>Genome sequencing of cyanobaciteial culture collection at National Institute for Environmental Studies (NIES).</title>
        <authorList>
            <person name="Hirose Y."/>
            <person name="Shimura Y."/>
            <person name="Fujisawa T."/>
            <person name="Nakamura Y."/>
            <person name="Kawachi M."/>
        </authorList>
    </citation>
    <scope>NUCLEOTIDE SEQUENCE [LARGE SCALE GENOMIC DNA]</scope>
    <source>
        <strain evidence="1 2">NIES-267</strain>
    </source>
</reference>
<dbReference type="AlphaFoldDB" id="A0A1Z4M078"/>
<name>A0A1Z4M078_9CYAN</name>
<protein>
    <submittedName>
        <fullName evidence="1">Uncharacterized protein</fullName>
    </submittedName>
</protein>
<dbReference type="EMBL" id="AP018227">
    <property type="protein sequence ID" value="BAY86904.1"/>
    <property type="molecule type" value="Genomic_DNA"/>
</dbReference>
<evidence type="ECO:0000313" key="2">
    <source>
        <dbReference type="Proteomes" id="UP000218418"/>
    </source>
</evidence>
<accession>A0A1Z4M078</accession>
<gene>
    <name evidence="1" type="ORF">NIES267_64150</name>
</gene>
<organism evidence="1 2">
    <name type="scientific">Calothrix parasitica NIES-267</name>
    <dbReference type="NCBI Taxonomy" id="1973488"/>
    <lineage>
        <taxon>Bacteria</taxon>
        <taxon>Bacillati</taxon>
        <taxon>Cyanobacteriota</taxon>
        <taxon>Cyanophyceae</taxon>
        <taxon>Nostocales</taxon>
        <taxon>Calotrichaceae</taxon>
        <taxon>Calothrix</taxon>
    </lineage>
</organism>
<evidence type="ECO:0000313" key="1">
    <source>
        <dbReference type="EMBL" id="BAY86904.1"/>
    </source>
</evidence>
<keyword evidence="2" id="KW-1185">Reference proteome</keyword>
<sequence length="54" mass="6345">MQEFTKKLAGNSFNILVILDKYFQLQKLGLLSQPGFYGFYHDLSENHPREKINL</sequence>
<dbReference type="Proteomes" id="UP000218418">
    <property type="component" value="Chromosome"/>
</dbReference>